<dbReference type="Proteomes" id="UP001328733">
    <property type="component" value="Unassembled WGS sequence"/>
</dbReference>
<proteinExistence type="predicted"/>
<dbReference type="Gene3D" id="1.10.10.10">
    <property type="entry name" value="Winged helix-like DNA-binding domain superfamily/Winged helix DNA-binding domain"/>
    <property type="match status" value="1"/>
</dbReference>
<evidence type="ECO:0000256" key="1">
    <source>
        <dbReference type="SAM" id="MobiDB-lite"/>
    </source>
</evidence>
<keyword evidence="3" id="KW-1185">Reference proteome</keyword>
<feature type="compositionally biased region" description="Basic and acidic residues" evidence="1">
    <location>
        <begin position="167"/>
        <end position="180"/>
    </location>
</feature>
<feature type="region of interest" description="Disordered" evidence="1">
    <location>
        <begin position="116"/>
        <end position="226"/>
    </location>
</feature>
<evidence type="ECO:0000313" key="3">
    <source>
        <dbReference type="Proteomes" id="UP001328733"/>
    </source>
</evidence>
<comment type="caution">
    <text evidence="2">The sequence shown here is derived from an EMBL/GenBank/DDBJ whole genome shotgun (WGS) entry which is preliminary data.</text>
</comment>
<protein>
    <submittedName>
        <fullName evidence="2">Helix-turn-helix domain-containing protein</fullName>
    </submittedName>
</protein>
<dbReference type="RefSeq" id="WP_332865162.1">
    <property type="nucleotide sequence ID" value="NZ_JBAFSM010000018.1"/>
</dbReference>
<dbReference type="AlphaFoldDB" id="A0AAW9QTR5"/>
<sequence>MTIRSRRQQPFIWLDLALDDFDLGVDAFRVYVHLCRRAGKDGNAFPSYASIGEHCFKADSPNVKPESLRRRAMRAIQELIEKGLIERESRSGKGGADTTNSYWINDLKDLISASAGDYKSPGGVTDNHRGGDCKSPGGVTVNHRGGDCKSPPYIEVDPLQTDPSEVDPDKHPPTPQRGDESEPSINVEVISENPGSFAGDRPPTTGRESIDPPVPIQNPGEGKSSAALAPVDPFFGNRRSALSYQKQQALAESLVGSPFESIESQDEFYSQLWNYIRATSPKLDPGQVTGIAKAALKRIMEGAPDAEDRRVLTLWESGNLGRFQGMKYDAIAQRRSDTKDRLQQTAARYFAEKEVENA</sequence>
<name>A0AAW9QTR5_9CHRO</name>
<organism evidence="2 3">
    <name type="scientific">Pannus brasiliensis CCIBt3594</name>
    <dbReference type="NCBI Taxonomy" id="1427578"/>
    <lineage>
        <taxon>Bacteria</taxon>
        <taxon>Bacillati</taxon>
        <taxon>Cyanobacteriota</taxon>
        <taxon>Cyanophyceae</taxon>
        <taxon>Oscillatoriophycideae</taxon>
        <taxon>Chroococcales</taxon>
        <taxon>Microcystaceae</taxon>
        <taxon>Pannus</taxon>
    </lineage>
</organism>
<accession>A0AAW9QTR5</accession>
<reference evidence="2 3" key="1">
    <citation type="submission" date="2024-01" db="EMBL/GenBank/DDBJ databases">
        <title>Genomic insights into the taxonomy and metabolism of the cyanobacterium Pannus brasiliensis CCIBt3594.</title>
        <authorList>
            <person name="Machado M."/>
            <person name="Botero N.B."/>
            <person name="Andreote A.P.D."/>
            <person name="Feitosa A.M.T."/>
            <person name="Popin R."/>
            <person name="Sivonen K."/>
            <person name="Fiore M.F."/>
        </authorList>
    </citation>
    <scope>NUCLEOTIDE SEQUENCE [LARGE SCALE GENOMIC DNA]</scope>
    <source>
        <strain evidence="2 3">CCIBt3594</strain>
    </source>
</reference>
<evidence type="ECO:0000313" key="2">
    <source>
        <dbReference type="EMBL" id="MEG3437682.1"/>
    </source>
</evidence>
<dbReference type="InterPro" id="IPR036388">
    <property type="entry name" value="WH-like_DNA-bd_sf"/>
</dbReference>
<dbReference type="EMBL" id="JBAFSM010000018">
    <property type="protein sequence ID" value="MEG3437682.1"/>
    <property type="molecule type" value="Genomic_DNA"/>
</dbReference>
<gene>
    <name evidence="2" type="ORF">V0288_11180</name>
</gene>